<evidence type="ECO:0000313" key="2">
    <source>
        <dbReference type="EMBL" id="SEM34769.1"/>
    </source>
</evidence>
<evidence type="ECO:0000313" key="3">
    <source>
        <dbReference type="Proteomes" id="UP000198883"/>
    </source>
</evidence>
<dbReference type="SUPFAM" id="SSF159006">
    <property type="entry name" value="YopX-like"/>
    <property type="match status" value="1"/>
</dbReference>
<dbReference type="AlphaFoldDB" id="A0A1H7XP56"/>
<feature type="domain" description="YopX protein" evidence="1">
    <location>
        <begin position="50"/>
        <end position="117"/>
    </location>
</feature>
<proteinExistence type="predicted"/>
<dbReference type="OrthoDB" id="1809393at2"/>
<protein>
    <submittedName>
        <fullName evidence="2">YopX protein</fullName>
    </submittedName>
</protein>
<organism evidence="2 3">
    <name type="scientific">Phocoenobacter skyensis</name>
    <dbReference type="NCBI Taxonomy" id="97481"/>
    <lineage>
        <taxon>Bacteria</taxon>
        <taxon>Pseudomonadati</taxon>
        <taxon>Pseudomonadota</taxon>
        <taxon>Gammaproteobacteria</taxon>
        <taxon>Pasteurellales</taxon>
        <taxon>Pasteurellaceae</taxon>
        <taxon>Phocoenobacter</taxon>
    </lineage>
</organism>
<name>A0A1H7XP56_9PAST</name>
<dbReference type="STRING" id="97481.SAMN05444853_11335"/>
<evidence type="ECO:0000259" key="1">
    <source>
        <dbReference type="Pfam" id="PF09643"/>
    </source>
</evidence>
<dbReference type="EMBL" id="FOBN01000013">
    <property type="protein sequence ID" value="SEM34769.1"/>
    <property type="molecule type" value="Genomic_DNA"/>
</dbReference>
<dbReference type="Gene3D" id="2.30.30.290">
    <property type="entry name" value="YopX-like domains"/>
    <property type="match status" value="1"/>
</dbReference>
<dbReference type="InterPro" id="IPR019096">
    <property type="entry name" value="YopX_protein"/>
</dbReference>
<reference evidence="3" key="1">
    <citation type="submission" date="2016-10" db="EMBL/GenBank/DDBJ databases">
        <authorList>
            <person name="Varghese N."/>
            <person name="Submissions S."/>
        </authorList>
    </citation>
    <scope>NUCLEOTIDE SEQUENCE [LARGE SCALE GENOMIC DNA]</scope>
    <source>
        <strain evidence="3">DSM 24204</strain>
    </source>
</reference>
<accession>A0A1H7XP56</accession>
<gene>
    <name evidence="2" type="ORF">SAMN05444853_11335</name>
</gene>
<dbReference type="Proteomes" id="UP000198883">
    <property type="component" value="Unassembled WGS sequence"/>
</dbReference>
<dbReference type="InterPro" id="IPR023385">
    <property type="entry name" value="YopX-like_C"/>
</dbReference>
<sequence>MNKLLPFKAWYNDKMYTVYAVKWTKDGTYLLLGDEQSSITVNEEDCTACHPTYTQDINGKEIYTGDIVEVTESDDWTLYDVVIFHKGRFNLDYFGESLDHYKIEIKGNFYENPELLEQ</sequence>
<dbReference type="Pfam" id="PF09643">
    <property type="entry name" value="YopX"/>
    <property type="match status" value="1"/>
</dbReference>